<keyword evidence="4 5" id="KW-0545">Nucleotide biosynthesis</keyword>
<feature type="binding site" description="in other chain" evidence="5">
    <location>
        <begin position="218"/>
        <end position="220"/>
    </location>
    <ligand>
        <name>dUMP</name>
        <dbReference type="ChEBI" id="CHEBI:246422"/>
        <note>ligand shared between dimeric partners</note>
    </ligand>
</feature>
<comment type="caution">
    <text evidence="7">The sequence shown here is derived from an EMBL/GenBank/DDBJ whole genome shotgun (WGS) entry which is preliminary data.</text>
</comment>
<dbReference type="Pfam" id="PF00303">
    <property type="entry name" value="Thymidylat_synt"/>
    <property type="match status" value="1"/>
</dbReference>
<dbReference type="AlphaFoldDB" id="A0A9D1HGH7"/>
<dbReference type="InterPro" id="IPR023451">
    <property type="entry name" value="Thymidate_synth/dCMP_Mease_dom"/>
</dbReference>
<evidence type="ECO:0000256" key="1">
    <source>
        <dbReference type="ARBA" id="ARBA00011947"/>
    </source>
</evidence>
<keyword evidence="2 5" id="KW-0489">Methyltransferase</keyword>
<dbReference type="InterPro" id="IPR000398">
    <property type="entry name" value="Thymidylate_synthase"/>
</dbReference>
<dbReference type="PANTHER" id="PTHR11548">
    <property type="entry name" value="THYMIDYLATE SYNTHASE 1"/>
    <property type="match status" value="1"/>
</dbReference>
<dbReference type="Proteomes" id="UP000824164">
    <property type="component" value="Unassembled WGS sequence"/>
</dbReference>
<evidence type="ECO:0000256" key="3">
    <source>
        <dbReference type="ARBA" id="ARBA00022679"/>
    </source>
</evidence>
<evidence type="ECO:0000256" key="2">
    <source>
        <dbReference type="ARBA" id="ARBA00022603"/>
    </source>
</evidence>
<dbReference type="InterPro" id="IPR036926">
    <property type="entry name" value="Thymidate_synth/dCMP_Mease_sf"/>
</dbReference>
<dbReference type="EC" id="2.1.1.45" evidence="1 5"/>
<feature type="binding site" evidence="5">
    <location>
        <position position="275"/>
    </location>
    <ligand>
        <name>(6R)-5,10-methylene-5,6,7,8-tetrahydrofolate</name>
        <dbReference type="ChEBI" id="CHEBI:15636"/>
    </ligand>
</feature>
<proteinExistence type="inferred from homology"/>
<dbReference type="HAMAP" id="MF_00008">
    <property type="entry name" value="Thymidy_synth_bact"/>
    <property type="match status" value="1"/>
</dbReference>
<comment type="catalytic activity">
    <reaction evidence="5">
        <text>dUMP + (6R)-5,10-methylene-5,6,7,8-tetrahydrofolate = 7,8-dihydrofolate + dTMP</text>
        <dbReference type="Rhea" id="RHEA:12104"/>
        <dbReference type="ChEBI" id="CHEBI:15636"/>
        <dbReference type="ChEBI" id="CHEBI:57451"/>
        <dbReference type="ChEBI" id="CHEBI:63528"/>
        <dbReference type="ChEBI" id="CHEBI:246422"/>
        <dbReference type="EC" id="2.1.1.45"/>
    </reaction>
</comment>
<name>A0A9D1HGH7_9FIRM</name>
<evidence type="ECO:0000313" key="7">
    <source>
        <dbReference type="EMBL" id="HIU02798.1"/>
    </source>
</evidence>
<evidence type="ECO:0000259" key="6">
    <source>
        <dbReference type="Pfam" id="PF00303"/>
    </source>
</evidence>
<feature type="binding site" description="in other chain" evidence="5">
    <location>
        <begin position="177"/>
        <end position="180"/>
    </location>
    <ligand>
        <name>dUMP</name>
        <dbReference type="ChEBI" id="CHEBI:246422"/>
        <note>ligand shared between dimeric partners</note>
    </ligand>
</feature>
<feature type="binding site" description="in other chain" evidence="5">
    <location>
        <position position="188"/>
    </location>
    <ligand>
        <name>dUMP</name>
        <dbReference type="ChEBI" id="CHEBI:246422"/>
        <note>ligand shared between dimeric partners</note>
    </ligand>
</feature>
<evidence type="ECO:0000313" key="8">
    <source>
        <dbReference type="Proteomes" id="UP000824164"/>
    </source>
</evidence>
<dbReference type="PANTHER" id="PTHR11548:SF1">
    <property type="entry name" value="THYMIDYLATE SYNTHASE 1"/>
    <property type="match status" value="1"/>
</dbReference>
<dbReference type="GO" id="GO:0004799">
    <property type="term" value="F:thymidylate synthase activity"/>
    <property type="evidence" value="ECO:0007669"/>
    <property type="project" value="UniProtKB-UniRule"/>
</dbReference>
<dbReference type="CDD" id="cd00351">
    <property type="entry name" value="TS_Pyrimidine_HMase"/>
    <property type="match status" value="1"/>
</dbReference>
<keyword evidence="5" id="KW-0963">Cytoplasm</keyword>
<comment type="subunit">
    <text evidence="5">Homodimer.</text>
</comment>
<gene>
    <name evidence="5 7" type="primary">thyA</name>
    <name evidence="7" type="ORF">IAB63_06045</name>
</gene>
<dbReference type="SUPFAM" id="SSF55831">
    <property type="entry name" value="Thymidylate synthase/dCMP hydroxymethylase"/>
    <property type="match status" value="1"/>
</dbReference>
<dbReference type="InterPro" id="IPR045097">
    <property type="entry name" value="Thymidate_synth/dCMP_Mease"/>
</dbReference>
<comment type="similarity">
    <text evidence="5">Belongs to the thymidylate synthase family. Bacterial-type ThyA subfamily.</text>
</comment>
<feature type="binding site" evidence="5">
    <location>
        <begin position="137"/>
        <end position="138"/>
    </location>
    <ligand>
        <name>dUMP</name>
        <dbReference type="ChEBI" id="CHEBI:246422"/>
        <note>ligand shared between dimeric partners</note>
    </ligand>
</feature>
<organism evidence="7 8">
    <name type="scientific">Candidatus Onthocola gallistercoris</name>
    <dbReference type="NCBI Taxonomy" id="2840876"/>
    <lineage>
        <taxon>Bacteria</taxon>
        <taxon>Bacillati</taxon>
        <taxon>Bacillota</taxon>
        <taxon>Bacilli</taxon>
        <taxon>Candidatus Onthocola</taxon>
    </lineage>
</organism>
<dbReference type="EMBL" id="DVLT01000039">
    <property type="protein sequence ID" value="HIU02798.1"/>
    <property type="molecule type" value="Genomic_DNA"/>
</dbReference>
<dbReference type="Gene3D" id="3.30.572.10">
    <property type="entry name" value="Thymidylate synthase/dCMP hydroxymethylase domain"/>
    <property type="match status" value="1"/>
</dbReference>
<dbReference type="GO" id="GO:0006235">
    <property type="term" value="P:dTTP biosynthetic process"/>
    <property type="evidence" value="ECO:0007669"/>
    <property type="project" value="UniProtKB-UniRule"/>
</dbReference>
<keyword evidence="3 5" id="KW-0808">Transferase</keyword>
<evidence type="ECO:0000256" key="4">
    <source>
        <dbReference type="ARBA" id="ARBA00022727"/>
    </source>
</evidence>
<dbReference type="PRINTS" id="PR00108">
    <property type="entry name" value="THYMDSNTHASE"/>
</dbReference>
<dbReference type="GO" id="GO:0005829">
    <property type="term" value="C:cytosol"/>
    <property type="evidence" value="ECO:0007669"/>
    <property type="project" value="TreeGrafter"/>
</dbReference>
<feature type="active site" description="Nucleophile" evidence="5">
    <location>
        <position position="157"/>
    </location>
</feature>
<comment type="pathway">
    <text evidence="5">Pyrimidine metabolism; dTTP biosynthesis.</text>
</comment>
<feature type="domain" description="Thymidylate synthase/dCMP hydroxymethylase" evidence="6">
    <location>
        <begin position="8"/>
        <end position="271"/>
    </location>
</feature>
<protein>
    <recommendedName>
        <fullName evidence="1 5">Thymidylate synthase</fullName>
        <shortName evidence="5">TS</shortName>
        <shortName evidence="5">TSase</shortName>
        <ecNumber evidence="1 5">2.1.1.45</ecNumber>
    </recommendedName>
</protein>
<feature type="binding site" evidence="5">
    <location>
        <position position="180"/>
    </location>
    <ligand>
        <name>(6R)-5,10-methylene-5,6,7,8-tetrahydrofolate</name>
        <dbReference type="ChEBI" id="CHEBI:15636"/>
    </ligand>
</feature>
<accession>A0A9D1HGH7</accession>
<comment type="function">
    <text evidence="5">Catalyzes the reductive methylation of 2'-deoxyuridine-5'-monophosphate (dUMP) to 2'-deoxythymidine-5'-monophosphate (dTMP) while utilizing 5,10-methylenetetrahydrofolate (mTHF) as the methyl donor and reductant in the reaction, yielding dihydrofolate (DHF) as a by-product. This enzymatic reaction provides an intracellular de novo source of dTMP, an essential precursor for DNA biosynthesis.</text>
</comment>
<dbReference type="NCBIfam" id="TIGR03284">
    <property type="entry name" value="thym_sym"/>
    <property type="match status" value="1"/>
</dbReference>
<sequence length="276" mass="32039">MSYADTVFINMCKDILDNGVSTEGEKVRPKWEDGSYAYTIKRFGVVNRYDLSKEFPALTLRRTAFKSAVDEVLWIWQKKSNNIHDLNSHIWDEWADKDGSIGKAYGYQMGVKHQYKEGMMDQVDRVLFDLKENPYSRRIMTNLYVHQDLHEMNLYPCAYSMTFNVTGDKLNAILNQRSQDVLAANNWNVVQYAVLLHMIAQVSGLKAGELVHVIADAHIYDRHIPLIRELISREPYPAPTFWINPEIHDFYDFTVDDVRLDNYQTGPQIKNIPIAV</sequence>
<dbReference type="GO" id="GO:0006231">
    <property type="term" value="P:dTMP biosynthetic process"/>
    <property type="evidence" value="ECO:0007669"/>
    <property type="project" value="UniProtKB-UniRule"/>
</dbReference>
<reference evidence="7" key="1">
    <citation type="submission" date="2020-10" db="EMBL/GenBank/DDBJ databases">
        <authorList>
            <person name="Gilroy R."/>
        </authorList>
    </citation>
    <scope>NUCLEOTIDE SEQUENCE</scope>
    <source>
        <strain evidence="7">CHK187-14744</strain>
    </source>
</reference>
<comment type="caution">
    <text evidence="5">Lacks conserved residue(s) required for the propagation of feature annotation.</text>
</comment>
<reference evidence="7" key="2">
    <citation type="journal article" date="2021" name="PeerJ">
        <title>Extensive microbial diversity within the chicken gut microbiome revealed by metagenomics and culture.</title>
        <authorList>
            <person name="Gilroy R."/>
            <person name="Ravi A."/>
            <person name="Getino M."/>
            <person name="Pursley I."/>
            <person name="Horton D.L."/>
            <person name="Alikhan N.F."/>
            <person name="Baker D."/>
            <person name="Gharbi K."/>
            <person name="Hall N."/>
            <person name="Watson M."/>
            <person name="Adriaenssens E.M."/>
            <person name="Foster-Nyarko E."/>
            <person name="Jarju S."/>
            <person name="Secka A."/>
            <person name="Antonio M."/>
            <person name="Oren A."/>
            <person name="Chaudhuri R.R."/>
            <person name="La Ragione R."/>
            <person name="Hildebrand F."/>
            <person name="Pallen M.J."/>
        </authorList>
    </citation>
    <scope>NUCLEOTIDE SEQUENCE</scope>
    <source>
        <strain evidence="7">CHK187-14744</strain>
    </source>
</reference>
<dbReference type="GO" id="GO:0032259">
    <property type="term" value="P:methylation"/>
    <property type="evidence" value="ECO:0007669"/>
    <property type="project" value="UniProtKB-KW"/>
</dbReference>
<evidence type="ECO:0000256" key="5">
    <source>
        <dbReference type="HAMAP-Rule" id="MF_00008"/>
    </source>
</evidence>
<comment type="subcellular location">
    <subcellularLocation>
        <location evidence="5">Cytoplasm</location>
    </subcellularLocation>
</comment>